<keyword evidence="2" id="KW-0808">Transferase</keyword>
<accession>A0A521D303</accession>
<dbReference type="Pfam" id="PF00534">
    <property type="entry name" value="Glycos_transf_1"/>
    <property type="match status" value="1"/>
</dbReference>
<dbReference type="GO" id="GO:0016757">
    <property type="term" value="F:glycosyltransferase activity"/>
    <property type="evidence" value="ECO:0007669"/>
    <property type="project" value="InterPro"/>
</dbReference>
<dbReference type="PANTHER" id="PTHR45947:SF14">
    <property type="entry name" value="SLL1723 PROTEIN"/>
    <property type="match status" value="1"/>
</dbReference>
<keyword evidence="3" id="KW-1185">Reference proteome</keyword>
<dbReference type="Proteomes" id="UP000316030">
    <property type="component" value="Unassembled WGS sequence"/>
</dbReference>
<dbReference type="InterPro" id="IPR050194">
    <property type="entry name" value="Glycosyltransferase_grp1"/>
</dbReference>
<dbReference type="InterPro" id="IPR001296">
    <property type="entry name" value="Glyco_trans_1"/>
</dbReference>
<dbReference type="AlphaFoldDB" id="A0A521D303"/>
<feature type="domain" description="Glycosyl transferase family 1" evidence="1">
    <location>
        <begin position="231"/>
        <end position="367"/>
    </location>
</feature>
<dbReference type="Gene3D" id="3.40.50.2000">
    <property type="entry name" value="Glycogen Phosphorylase B"/>
    <property type="match status" value="2"/>
</dbReference>
<sequence length="413" mass="45450">MSVSKCVLLTSTFPTKGENFLRYEIPYLAAEFKEVEIVSTANRQAPTEPSEDMLRLRAFGNVQYLGDISTLAPQVAMPPISLLKPFFTDLRRATGSVVSFKKHLYRFATATRLRKMLIDRYEDDGETVFYSYWMNSGAVALASLGLARNSRVARAHGSDIYDENIKTGYNSFTQFCVENLDRVFSVSEHGRDYIVHKAGSPDKVAVARLGVQVSEEPVGQPLPVSHGVLRLLSCSAVDENKRLQLIVDALAHLEGTPIRWTHIGGGPLFEKITAAAAALPTSIETEFLGQIDNHEIHERLKTGDYDIFLNTSRSEGVPVAAMEAMSYGIPCIATDVGGTRELVGEDGGWLVSADVTPSELAATIKSFQAKMAAGTLGVMPREKVERDYNARTNFLKLPKTLKSVKVQRGRTVE</sequence>
<name>A0A521D303_9RHOB</name>
<dbReference type="SUPFAM" id="SSF53756">
    <property type="entry name" value="UDP-Glycosyltransferase/glycogen phosphorylase"/>
    <property type="match status" value="1"/>
</dbReference>
<evidence type="ECO:0000313" key="3">
    <source>
        <dbReference type="Proteomes" id="UP000316030"/>
    </source>
</evidence>
<dbReference type="OrthoDB" id="9790710at2"/>
<protein>
    <submittedName>
        <fullName evidence="2">Glycosyltransferase involved in cell wall bisynthesis</fullName>
    </submittedName>
</protein>
<gene>
    <name evidence="2" type="ORF">SAMN06265173_108131</name>
</gene>
<organism evidence="2 3">
    <name type="scientific">Thalassovita litoralis</name>
    <dbReference type="NCBI Taxonomy" id="1010611"/>
    <lineage>
        <taxon>Bacteria</taxon>
        <taxon>Pseudomonadati</taxon>
        <taxon>Pseudomonadota</taxon>
        <taxon>Alphaproteobacteria</taxon>
        <taxon>Rhodobacterales</taxon>
        <taxon>Roseobacteraceae</taxon>
        <taxon>Thalassovita</taxon>
    </lineage>
</organism>
<evidence type="ECO:0000313" key="2">
    <source>
        <dbReference type="EMBL" id="SMO66086.1"/>
    </source>
</evidence>
<proteinExistence type="predicted"/>
<dbReference type="PANTHER" id="PTHR45947">
    <property type="entry name" value="SULFOQUINOVOSYL TRANSFERASE SQD2"/>
    <property type="match status" value="1"/>
</dbReference>
<dbReference type="EMBL" id="FXTO01000008">
    <property type="protein sequence ID" value="SMO66086.1"/>
    <property type="molecule type" value="Genomic_DNA"/>
</dbReference>
<dbReference type="RefSeq" id="WP_142493046.1">
    <property type="nucleotide sequence ID" value="NZ_FXTO01000008.1"/>
</dbReference>
<evidence type="ECO:0000259" key="1">
    <source>
        <dbReference type="Pfam" id="PF00534"/>
    </source>
</evidence>
<reference evidence="2 3" key="1">
    <citation type="submission" date="2017-05" db="EMBL/GenBank/DDBJ databases">
        <authorList>
            <person name="Varghese N."/>
            <person name="Submissions S."/>
        </authorList>
    </citation>
    <scope>NUCLEOTIDE SEQUENCE [LARGE SCALE GENOMIC DNA]</scope>
    <source>
        <strain evidence="2 3">DSM 29506</strain>
    </source>
</reference>